<name>A0A2P2MHS8_RHIMU</name>
<evidence type="ECO:0000256" key="1">
    <source>
        <dbReference type="SAM" id="SignalP"/>
    </source>
</evidence>
<proteinExistence type="predicted"/>
<keyword evidence="1" id="KW-0732">Signal</keyword>
<reference evidence="2" key="1">
    <citation type="submission" date="2018-02" db="EMBL/GenBank/DDBJ databases">
        <title>Rhizophora mucronata_Transcriptome.</title>
        <authorList>
            <person name="Meera S.P."/>
            <person name="Sreeshan A."/>
            <person name="Augustine A."/>
        </authorList>
    </citation>
    <scope>NUCLEOTIDE SEQUENCE</scope>
    <source>
        <tissue evidence="2">Leaf</tissue>
    </source>
</reference>
<sequence length="46" mass="4960">MLFQLSLHINLLVSSSLLRSVCINSNSLQGHDDVICSIRSGTNCGL</sequence>
<accession>A0A2P2MHS8</accession>
<organism evidence="2">
    <name type="scientific">Rhizophora mucronata</name>
    <name type="common">Asiatic mangrove</name>
    <dbReference type="NCBI Taxonomy" id="61149"/>
    <lineage>
        <taxon>Eukaryota</taxon>
        <taxon>Viridiplantae</taxon>
        <taxon>Streptophyta</taxon>
        <taxon>Embryophyta</taxon>
        <taxon>Tracheophyta</taxon>
        <taxon>Spermatophyta</taxon>
        <taxon>Magnoliopsida</taxon>
        <taxon>eudicotyledons</taxon>
        <taxon>Gunneridae</taxon>
        <taxon>Pentapetalae</taxon>
        <taxon>rosids</taxon>
        <taxon>fabids</taxon>
        <taxon>Malpighiales</taxon>
        <taxon>Rhizophoraceae</taxon>
        <taxon>Rhizophora</taxon>
    </lineage>
</organism>
<feature type="chain" id="PRO_5015103218" evidence="1">
    <location>
        <begin position="24"/>
        <end position="46"/>
    </location>
</feature>
<feature type="signal peptide" evidence="1">
    <location>
        <begin position="1"/>
        <end position="23"/>
    </location>
</feature>
<evidence type="ECO:0000313" key="2">
    <source>
        <dbReference type="EMBL" id="MBX29781.1"/>
    </source>
</evidence>
<dbReference type="EMBL" id="GGEC01049297">
    <property type="protein sequence ID" value="MBX29781.1"/>
    <property type="molecule type" value="Transcribed_RNA"/>
</dbReference>
<dbReference type="AlphaFoldDB" id="A0A2P2MHS8"/>
<protein>
    <submittedName>
        <fullName evidence="2">Uncharacterized protein</fullName>
    </submittedName>
</protein>